<dbReference type="EC" id="2.3.1.-" evidence="4"/>
<organism evidence="4 5">
    <name type="scientific">Auritidibacter ignavus</name>
    <dbReference type="NCBI Taxonomy" id="678932"/>
    <lineage>
        <taxon>Bacteria</taxon>
        <taxon>Bacillati</taxon>
        <taxon>Actinomycetota</taxon>
        <taxon>Actinomycetes</taxon>
        <taxon>Micrococcales</taxon>
        <taxon>Micrococcaceae</taxon>
        <taxon>Auritidibacter</taxon>
    </lineage>
</organism>
<dbReference type="GO" id="GO:0016020">
    <property type="term" value="C:membrane"/>
    <property type="evidence" value="ECO:0007669"/>
    <property type="project" value="TreeGrafter"/>
</dbReference>
<dbReference type="Pfam" id="PF01757">
    <property type="entry name" value="Acyl_transf_3"/>
    <property type="match status" value="1"/>
</dbReference>
<dbReference type="EMBL" id="CP122566">
    <property type="protein sequence ID" value="WGH94450.1"/>
    <property type="molecule type" value="Genomic_DNA"/>
</dbReference>
<keyword evidence="1" id="KW-0472">Membrane</keyword>
<dbReference type="PANTHER" id="PTHR23028:SF53">
    <property type="entry name" value="ACYL_TRANSF_3 DOMAIN-CONTAINING PROTEIN"/>
    <property type="match status" value="1"/>
</dbReference>
<dbReference type="PANTHER" id="PTHR23028">
    <property type="entry name" value="ACETYLTRANSFERASE"/>
    <property type="match status" value="1"/>
</dbReference>
<proteinExistence type="predicted"/>
<protein>
    <submittedName>
        <fullName evidence="4">Acyltransferase family protein</fullName>
        <ecNumber evidence="4">2.3.1.-</ecNumber>
    </submittedName>
</protein>
<feature type="transmembrane region" description="Helical" evidence="1">
    <location>
        <begin position="195"/>
        <end position="213"/>
    </location>
</feature>
<sequence length="670" mass="73292">MRGLALAGVVLFHLFGAGRISGGIDIFLAVSGFLFTGMLLREATAKGGRINLWNYFGRLFRRIFVPAALVALITLGVGLLVMPATGHRQLWAEARASLLYFENFELINSQLAYGAAGPETSPFQHFWSLAVQGQFYLIWLLITVIAVLVARAIRSSAPLVLAIISTLIFLASFTYAIYVGSYNQAEAYLMTETRAWQLAFGALLALFISTLRLPRMLRPVGSWVGVALIVSCGFVLDGAQLFPGPWALWPLLGLVLVLISAGPDGGNHDPSYTATRLLSSRPFGWVADHAYALYLWHWPLLIYYLQIRDREAVGIRGATLILLAPLFLAMLTYRFVERPLRHHGGKPQSHGLLRNKPTVLTVAASLVTLAVLTTQLAPSRADLEQAFGDLDPAVYPGAAVVFQDEEPPEADVFPQPEEAADYRAAYHFRNCTQKMGDNPGTDEVLVGDDEEAPESPTATVVLAGGSHAGHLEDAFKALARKYDWEVLIVLKPGCVFSGSANQPGDMCTAWNNNFIGWLNNNDVDLVVAPGTRHEAEEDRENIPDRAEEWWERITATDTELLLIRGTPRSEHDITSCLAEGGSSHECGPSALALRQPNPLNSIELPDGVQHIDLTDAVCPAIHDESASRCDAVVGNILVTFDGSHLTRPFSQSLAPVIEEQMQDTFPHLLR</sequence>
<feature type="domain" description="SGNH" evidence="3">
    <location>
        <begin position="447"/>
        <end position="658"/>
    </location>
</feature>
<evidence type="ECO:0000313" key="4">
    <source>
        <dbReference type="EMBL" id="WGH94450.1"/>
    </source>
</evidence>
<dbReference type="InterPro" id="IPR043968">
    <property type="entry name" value="SGNH"/>
</dbReference>
<dbReference type="RefSeq" id="WP_279675424.1">
    <property type="nucleotide sequence ID" value="NZ_CP122566.1"/>
</dbReference>
<feature type="transmembrane region" description="Helical" evidence="1">
    <location>
        <begin position="317"/>
        <end position="336"/>
    </location>
</feature>
<evidence type="ECO:0000259" key="3">
    <source>
        <dbReference type="Pfam" id="PF19040"/>
    </source>
</evidence>
<evidence type="ECO:0000256" key="1">
    <source>
        <dbReference type="SAM" id="Phobius"/>
    </source>
</evidence>
<keyword evidence="5" id="KW-1185">Reference proteome</keyword>
<keyword evidence="1" id="KW-0812">Transmembrane</keyword>
<keyword evidence="4" id="KW-0808">Transferase</keyword>
<feature type="domain" description="Acyltransferase 3" evidence="2">
    <location>
        <begin position="1"/>
        <end position="333"/>
    </location>
</feature>
<keyword evidence="4" id="KW-0012">Acyltransferase</keyword>
<reference evidence="4 5" key="1">
    <citation type="submission" date="2023-03" db="EMBL/GenBank/DDBJ databases">
        <title>Complete genome sequences of several Auritidibacter ignavus strains isolated from ear infections.</title>
        <authorList>
            <person name="Baehr T."/>
            <person name="Baumhoegger A.M."/>
        </authorList>
    </citation>
    <scope>NUCLEOTIDE SEQUENCE [LARGE SCALE GENOMIC DNA]</scope>
    <source>
        <strain evidence="4 5">BABAE-6</strain>
    </source>
</reference>
<feature type="transmembrane region" description="Helical" evidence="1">
    <location>
        <begin position="220"/>
        <end position="240"/>
    </location>
</feature>
<feature type="transmembrane region" description="Helical" evidence="1">
    <location>
        <begin position="135"/>
        <end position="153"/>
    </location>
</feature>
<evidence type="ECO:0000259" key="2">
    <source>
        <dbReference type="Pfam" id="PF01757"/>
    </source>
</evidence>
<dbReference type="Pfam" id="PF19040">
    <property type="entry name" value="SGNH"/>
    <property type="match status" value="1"/>
</dbReference>
<gene>
    <name evidence="4" type="ORF">QDX21_01075</name>
</gene>
<dbReference type="Proteomes" id="UP001224674">
    <property type="component" value="Chromosome"/>
</dbReference>
<feature type="transmembrane region" description="Helical" evidence="1">
    <location>
        <begin position="63"/>
        <end position="82"/>
    </location>
</feature>
<feature type="transmembrane region" description="Helical" evidence="1">
    <location>
        <begin position="160"/>
        <end position="180"/>
    </location>
</feature>
<keyword evidence="1" id="KW-1133">Transmembrane helix</keyword>
<dbReference type="GO" id="GO:0016747">
    <property type="term" value="F:acyltransferase activity, transferring groups other than amino-acyl groups"/>
    <property type="evidence" value="ECO:0007669"/>
    <property type="project" value="InterPro"/>
</dbReference>
<dbReference type="AlphaFoldDB" id="A0AAJ6AQU5"/>
<feature type="transmembrane region" description="Helical" evidence="1">
    <location>
        <begin position="26"/>
        <end position="43"/>
    </location>
</feature>
<feature type="transmembrane region" description="Helical" evidence="1">
    <location>
        <begin position="283"/>
        <end position="305"/>
    </location>
</feature>
<dbReference type="InterPro" id="IPR002656">
    <property type="entry name" value="Acyl_transf_3_dom"/>
</dbReference>
<evidence type="ECO:0000313" key="5">
    <source>
        <dbReference type="Proteomes" id="UP001224674"/>
    </source>
</evidence>
<dbReference type="InterPro" id="IPR050879">
    <property type="entry name" value="Acyltransferase_3"/>
</dbReference>
<name>A0AAJ6AQU5_9MICC</name>
<accession>A0AAJ6AQU5</accession>
<dbReference type="GO" id="GO:0009103">
    <property type="term" value="P:lipopolysaccharide biosynthetic process"/>
    <property type="evidence" value="ECO:0007669"/>
    <property type="project" value="TreeGrafter"/>
</dbReference>